<proteinExistence type="predicted"/>
<evidence type="ECO:0000313" key="2">
    <source>
        <dbReference type="Proteomes" id="UP001239111"/>
    </source>
</evidence>
<sequence>MNPYGKKASRRLTYTTSNGGSSTESESSESDTDNENVNGKQKYRELIKRDPKATAMVNHDRNSLESKTDSSGSETHPVRSNKVGIQSGSREFFQKRPTKNAKSITASEKCDTDPNSSSSAECDERMDTSAKKKPISELSKTISTTFEQKKRGLKSTEVG</sequence>
<reference evidence="1" key="1">
    <citation type="submission" date="2023-04" db="EMBL/GenBank/DDBJ databases">
        <title>A chromosome-level genome assembly of the parasitoid wasp Eretmocerus hayati.</title>
        <authorList>
            <person name="Zhong Y."/>
            <person name="Liu S."/>
            <person name="Liu Y."/>
        </authorList>
    </citation>
    <scope>NUCLEOTIDE SEQUENCE</scope>
    <source>
        <strain evidence="1">ZJU_SS_LIU_2023</strain>
    </source>
</reference>
<accession>A0ACC2N4G0</accession>
<evidence type="ECO:0000313" key="1">
    <source>
        <dbReference type="EMBL" id="KAJ8665576.1"/>
    </source>
</evidence>
<dbReference type="EMBL" id="CM056744">
    <property type="protein sequence ID" value="KAJ8665576.1"/>
    <property type="molecule type" value="Genomic_DNA"/>
</dbReference>
<gene>
    <name evidence="1" type="ORF">QAD02_007238</name>
</gene>
<dbReference type="Proteomes" id="UP001239111">
    <property type="component" value="Chromosome 4"/>
</dbReference>
<organism evidence="1 2">
    <name type="scientific">Eretmocerus hayati</name>
    <dbReference type="NCBI Taxonomy" id="131215"/>
    <lineage>
        <taxon>Eukaryota</taxon>
        <taxon>Metazoa</taxon>
        <taxon>Ecdysozoa</taxon>
        <taxon>Arthropoda</taxon>
        <taxon>Hexapoda</taxon>
        <taxon>Insecta</taxon>
        <taxon>Pterygota</taxon>
        <taxon>Neoptera</taxon>
        <taxon>Endopterygota</taxon>
        <taxon>Hymenoptera</taxon>
        <taxon>Apocrita</taxon>
        <taxon>Proctotrupomorpha</taxon>
        <taxon>Chalcidoidea</taxon>
        <taxon>Aphelinidae</taxon>
        <taxon>Aphelininae</taxon>
        <taxon>Eretmocerus</taxon>
    </lineage>
</organism>
<keyword evidence="2" id="KW-1185">Reference proteome</keyword>
<protein>
    <submittedName>
        <fullName evidence="1">Uncharacterized protein</fullName>
    </submittedName>
</protein>
<name>A0ACC2N4G0_9HYME</name>
<comment type="caution">
    <text evidence="1">The sequence shown here is derived from an EMBL/GenBank/DDBJ whole genome shotgun (WGS) entry which is preliminary data.</text>
</comment>